<keyword evidence="4" id="KW-0804">Transcription</keyword>
<dbReference type="Pfam" id="PF00126">
    <property type="entry name" value="HTH_1"/>
    <property type="match status" value="1"/>
</dbReference>
<dbReference type="SUPFAM" id="SSF53850">
    <property type="entry name" value="Periplasmic binding protein-like II"/>
    <property type="match status" value="1"/>
</dbReference>
<dbReference type="RefSeq" id="WP_120353212.1">
    <property type="nucleotide sequence ID" value="NZ_RAQO01000002.1"/>
</dbReference>
<evidence type="ECO:0000256" key="4">
    <source>
        <dbReference type="ARBA" id="ARBA00023163"/>
    </source>
</evidence>
<evidence type="ECO:0000256" key="2">
    <source>
        <dbReference type="ARBA" id="ARBA00023015"/>
    </source>
</evidence>
<gene>
    <name evidence="6" type="ORF">DBZ36_01805</name>
</gene>
<evidence type="ECO:0000313" key="7">
    <source>
        <dbReference type="Proteomes" id="UP000286482"/>
    </source>
</evidence>
<evidence type="ECO:0000313" key="6">
    <source>
        <dbReference type="EMBL" id="RKF21408.1"/>
    </source>
</evidence>
<dbReference type="AlphaFoldDB" id="A0A420EL44"/>
<dbReference type="EMBL" id="RAQO01000002">
    <property type="protein sequence ID" value="RKF21408.1"/>
    <property type="molecule type" value="Genomic_DNA"/>
</dbReference>
<dbReference type="OrthoDB" id="9785745at2"/>
<dbReference type="InterPro" id="IPR036388">
    <property type="entry name" value="WH-like_DNA-bd_sf"/>
</dbReference>
<name>A0A420EL44_9ALTE</name>
<sequence>MKIEDLKLFVSVVEMGNFASVATAYGVPRANVSRRINTLEVELGFKLFARSTRQMTLTTAGRQYFAGIQAAIGQLDNAQHAAQSTQQISKGVVRIGLAPYSEQWLNGPLQEFRAQYPDIELDLVFSDSHLDLYKEGLDLTFRVGVLDDASYVAKPIVSTPLVCVASPDYLQSNGMPRQLDQLEQHECIRYRHPKTGTPSPWTFDGTDIDVHGHIVSNNYNFIVLAVQSGLGIALLPQHQVQQQLQSGQLEQIFSQYQSEIETIWVVFSERKSLSHAAQSVLDFFSQRITEYLVPLP</sequence>
<dbReference type="PANTHER" id="PTHR30537:SF5">
    <property type="entry name" value="HTH-TYPE TRANSCRIPTIONAL ACTIVATOR TTDR-RELATED"/>
    <property type="match status" value="1"/>
</dbReference>
<organism evidence="6 7">
    <name type="scientific">Alginatibacterium sediminis</name>
    <dbReference type="NCBI Taxonomy" id="2164068"/>
    <lineage>
        <taxon>Bacteria</taxon>
        <taxon>Pseudomonadati</taxon>
        <taxon>Pseudomonadota</taxon>
        <taxon>Gammaproteobacteria</taxon>
        <taxon>Alteromonadales</taxon>
        <taxon>Alteromonadaceae</taxon>
        <taxon>Alginatibacterium</taxon>
    </lineage>
</organism>
<dbReference type="SUPFAM" id="SSF46785">
    <property type="entry name" value="Winged helix' DNA-binding domain"/>
    <property type="match status" value="1"/>
</dbReference>
<dbReference type="GO" id="GO:0043565">
    <property type="term" value="F:sequence-specific DNA binding"/>
    <property type="evidence" value="ECO:0007669"/>
    <property type="project" value="TreeGrafter"/>
</dbReference>
<dbReference type="InterPro" id="IPR005119">
    <property type="entry name" value="LysR_subst-bd"/>
</dbReference>
<dbReference type="CDD" id="cd08422">
    <property type="entry name" value="PBP2_CrgA_like"/>
    <property type="match status" value="1"/>
</dbReference>
<feature type="domain" description="HTH lysR-type" evidence="5">
    <location>
        <begin position="1"/>
        <end position="58"/>
    </location>
</feature>
<dbReference type="GO" id="GO:0006351">
    <property type="term" value="P:DNA-templated transcription"/>
    <property type="evidence" value="ECO:0007669"/>
    <property type="project" value="TreeGrafter"/>
</dbReference>
<dbReference type="GO" id="GO:0003700">
    <property type="term" value="F:DNA-binding transcription factor activity"/>
    <property type="evidence" value="ECO:0007669"/>
    <property type="project" value="InterPro"/>
</dbReference>
<dbReference type="Proteomes" id="UP000286482">
    <property type="component" value="Unassembled WGS sequence"/>
</dbReference>
<dbReference type="PANTHER" id="PTHR30537">
    <property type="entry name" value="HTH-TYPE TRANSCRIPTIONAL REGULATOR"/>
    <property type="match status" value="1"/>
</dbReference>
<evidence type="ECO:0000256" key="3">
    <source>
        <dbReference type="ARBA" id="ARBA00023125"/>
    </source>
</evidence>
<dbReference type="PROSITE" id="PS50931">
    <property type="entry name" value="HTH_LYSR"/>
    <property type="match status" value="1"/>
</dbReference>
<keyword evidence="3" id="KW-0238">DNA-binding</keyword>
<evidence type="ECO:0000256" key="1">
    <source>
        <dbReference type="ARBA" id="ARBA00009437"/>
    </source>
</evidence>
<dbReference type="InterPro" id="IPR058163">
    <property type="entry name" value="LysR-type_TF_proteobact-type"/>
</dbReference>
<dbReference type="FunFam" id="1.10.10.10:FF:000001">
    <property type="entry name" value="LysR family transcriptional regulator"/>
    <property type="match status" value="1"/>
</dbReference>
<reference evidence="6 7" key="1">
    <citation type="submission" date="2018-09" db="EMBL/GenBank/DDBJ databases">
        <authorList>
            <person name="Wang Z."/>
        </authorList>
    </citation>
    <scope>NUCLEOTIDE SEQUENCE [LARGE SCALE GENOMIC DNA]</scope>
    <source>
        <strain evidence="6 7">ALS 81</strain>
    </source>
</reference>
<evidence type="ECO:0000259" key="5">
    <source>
        <dbReference type="PROSITE" id="PS50931"/>
    </source>
</evidence>
<comment type="caution">
    <text evidence="6">The sequence shown here is derived from an EMBL/GenBank/DDBJ whole genome shotgun (WGS) entry which is preliminary data.</text>
</comment>
<dbReference type="InterPro" id="IPR000847">
    <property type="entry name" value="LysR_HTH_N"/>
</dbReference>
<dbReference type="InterPro" id="IPR036390">
    <property type="entry name" value="WH_DNA-bd_sf"/>
</dbReference>
<proteinExistence type="inferred from homology"/>
<accession>A0A420EL44</accession>
<comment type="similarity">
    <text evidence="1">Belongs to the LysR transcriptional regulatory family.</text>
</comment>
<dbReference type="Gene3D" id="1.10.10.10">
    <property type="entry name" value="Winged helix-like DNA-binding domain superfamily/Winged helix DNA-binding domain"/>
    <property type="match status" value="1"/>
</dbReference>
<protein>
    <submittedName>
        <fullName evidence="6">LysR family transcriptional regulator</fullName>
    </submittedName>
</protein>
<dbReference type="Gene3D" id="3.40.190.10">
    <property type="entry name" value="Periplasmic binding protein-like II"/>
    <property type="match status" value="2"/>
</dbReference>
<keyword evidence="7" id="KW-1185">Reference proteome</keyword>
<keyword evidence="2" id="KW-0805">Transcription regulation</keyword>
<dbReference type="Pfam" id="PF03466">
    <property type="entry name" value="LysR_substrate"/>
    <property type="match status" value="1"/>
</dbReference>